<dbReference type="KEGG" id="lfc:LFE_2214"/>
<reference evidence="1 2" key="1">
    <citation type="journal article" date="2012" name="J. Bacteriol.">
        <title>Complete Genome Sequence of Leptospirillum ferrooxidans Strain C2-3, Isolated from a Fresh Volcanic Ash Deposit on the Island of Miyake, Japan.</title>
        <authorList>
            <person name="Fujimura R."/>
            <person name="Sato Y."/>
            <person name="Nishizawa T."/>
            <person name="Oshima K."/>
            <person name="Kim S.-W."/>
            <person name="Hattori M."/>
            <person name="Kamijo T."/>
            <person name="Ohta H."/>
        </authorList>
    </citation>
    <scope>NUCLEOTIDE SEQUENCE [LARGE SCALE GENOMIC DNA]</scope>
    <source>
        <strain evidence="1 2">C2-3</strain>
    </source>
</reference>
<proteinExistence type="predicted"/>
<dbReference type="AlphaFoldDB" id="I0IRI8"/>
<accession>I0IRI8</accession>
<dbReference type="Proteomes" id="UP000007382">
    <property type="component" value="Chromosome"/>
</dbReference>
<protein>
    <submittedName>
        <fullName evidence="1">Uncharacterized protein</fullName>
    </submittedName>
</protein>
<gene>
    <name evidence="1" type="ordered locus">LFE_2214</name>
</gene>
<dbReference type="PATRIC" id="fig|1162668.3.peg.2619"/>
<name>I0IRI8_LEPFC</name>
<keyword evidence="2" id="KW-1185">Reference proteome</keyword>
<organism evidence="1 2">
    <name type="scientific">Leptospirillum ferrooxidans (strain C2-3)</name>
    <dbReference type="NCBI Taxonomy" id="1162668"/>
    <lineage>
        <taxon>Bacteria</taxon>
        <taxon>Pseudomonadati</taxon>
        <taxon>Nitrospirota</taxon>
        <taxon>Nitrospiria</taxon>
        <taxon>Nitrospirales</taxon>
        <taxon>Nitrospiraceae</taxon>
        <taxon>Leptospirillum</taxon>
    </lineage>
</organism>
<evidence type="ECO:0000313" key="2">
    <source>
        <dbReference type="Proteomes" id="UP000007382"/>
    </source>
</evidence>
<evidence type="ECO:0000313" key="1">
    <source>
        <dbReference type="EMBL" id="BAM07887.1"/>
    </source>
</evidence>
<sequence length="96" mass="11106">MKRKPDHISQEDWDAVDSTPLTDKMLKRMRPASEVVPEIVAEYRRSRGRPPKEVTKGATTVRFDADIVASFRSLGRGWQTRMNDVLQEWLKEHPTA</sequence>
<dbReference type="eggNOG" id="COG3514">
    <property type="taxonomic scope" value="Bacteria"/>
</dbReference>
<reference evidence="2" key="2">
    <citation type="submission" date="2012-03" db="EMBL/GenBank/DDBJ databases">
        <title>The complete genome sequence of the pioneer microbe on fresh volcanic deposit, Leptospirillum ferrooxidans strain C2-3.</title>
        <authorList>
            <person name="Fujimura R."/>
            <person name="Sato Y."/>
            <person name="Nishizawa T."/>
            <person name="Nanba K."/>
            <person name="Oshima K."/>
            <person name="Hattori M."/>
            <person name="Kamijo T."/>
            <person name="Ohta H."/>
        </authorList>
    </citation>
    <scope>NUCLEOTIDE SEQUENCE [LARGE SCALE GENOMIC DNA]</scope>
    <source>
        <strain evidence="2">C2-3</strain>
    </source>
</reference>
<dbReference type="STRING" id="1162668.LFE_2214"/>
<dbReference type="OrthoDB" id="361944at2"/>
<dbReference type="Pfam" id="PF14384">
    <property type="entry name" value="BrnA_antitoxin"/>
    <property type="match status" value="1"/>
</dbReference>
<dbReference type="RefSeq" id="WP_014450370.1">
    <property type="nucleotide sequence ID" value="NC_017094.1"/>
</dbReference>
<dbReference type="EMBL" id="AP012342">
    <property type="protein sequence ID" value="BAM07887.1"/>
    <property type="molecule type" value="Genomic_DNA"/>
</dbReference>
<dbReference type="HOGENOM" id="CLU_140900_0_2_0"/>
<dbReference type="InterPro" id="IPR025528">
    <property type="entry name" value="BrnA_antitoxin"/>
</dbReference>